<dbReference type="Pfam" id="PF00702">
    <property type="entry name" value="Hydrolase"/>
    <property type="match status" value="1"/>
</dbReference>
<dbReference type="SFLD" id="SFLDS00003">
    <property type="entry name" value="Haloacid_Dehalogenase"/>
    <property type="match status" value="1"/>
</dbReference>
<dbReference type="InterPro" id="IPR036412">
    <property type="entry name" value="HAD-like_sf"/>
</dbReference>
<dbReference type="EMBL" id="AP024202">
    <property type="protein sequence ID" value="BCN93397.1"/>
    <property type="molecule type" value="Genomic_DNA"/>
</dbReference>
<protein>
    <submittedName>
        <fullName evidence="1">Phosphatase</fullName>
    </submittedName>
</protein>
<dbReference type="Proteomes" id="UP001054820">
    <property type="component" value="Chromosome"/>
</dbReference>
<accession>A0ABM7MDG4</accession>
<dbReference type="Gene3D" id="3.40.50.1000">
    <property type="entry name" value="HAD superfamily/HAD-like"/>
    <property type="match status" value="1"/>
</dbReference>
<name>A0ABM7MDG4_9GAMM</name>
<sequence length="253" mass="27793">MATLQALLFDVDGTLADTERDGHRPAFNMAFEEAGLDWNWDEALYGELLAVTGGKERIRFYLEKFNTTFEKPENFDDFVKGLHAAKTKFYTQLMAEGKIPLRPGVENLINEARAANMRMAVVTTTTPENVTALLENTLGADSESWFEVIAAGDIVPAKKPAPDIYDWALEQMNLTPADAIAFEDSSNGIQSSVAANLKTIITINEYTKEDDFSAADLVLDQMGEESNPFTVLAGDAHGHAFLSLDLVKKVHAA</sequence>
<dbReference type="Gene3D" id="1.10.150.240">
    <property type="entry name" value="Putative phosphatase, domain 2"/>
    <property type="match status" value="1"/>
</dbReference>
<gene>
    <name evidence="1" type="ORF">THMIRHAM_11820</name>
</gene>
<dbReference type="RefSeq" id="WP_237260490.1">
    <property type="nucleotide sequence ID" value="NZ_AP024202.1"/>
</dbReference>
<dbReference type="NCBIfam" id="TIGR01509">
    <property type="entry name" value="HAD-SF-IA-v3"/>
    <property type="match status" value="1"/>
</dbReference>
<dbReference type="PANTHER" id="PTHR42896">
    <property type="entry name" value="XYLULOSE-1,5-BISPHOSPHATE (XUBP) PHOSPHATASE"/>
    <property type="match status" value="1"/>
</dbReference>
<dbReference type="CDD" id="cd07528">
    <property type="entry name" value="HAD_CbbY-like"/>
    <property type="match status" value="1"/>
</dbReference>
<dbReference type="SFLD" id="SFLDF00035">
    <property type="entry name" value="phosphoglycolate_phosphatase"/>
    <property type="match status" value="1"/>
</dbReference>
<dbReference type="SFLD" id="SFLDG01129">
    <property type="entry name" value="C1.5:_HAD__Beta-PGM__Phosphata"/>
    <property type="match status" value="1"/>
</dbReference>
<dbReference type="SFLD" id="SFLDG01135">
    <property type="entry name" value="C1.5.6:_HAD__Beta-PGM__Phospha"/>
    <property type="match status" value="1"/>
</dbReference>
<proteinExistence type="predicted"/>
<dbReference type="InterPro" id="IPR023214">
    <property type="entry name" value="HAD_sf"/>
</dbReference>
<dbReference type="InterPro" id="IPR006439">
    <property type="entry name" value="HAD-SF_hydro_IA"/>
</dbReference>
<keyword evidence="2" id="KW-1185">Reference proteome</keyword>
<evidence type="ECO:0000313" key="2">
    <source>
        <dbReference type="Proteomes" id="UP001054820"/>
    </source>
</evidence>
<dbReference type="InterPro" id="IPR044999">
    <property type="entry name" value="CbbY-like"/>
</dbReference>
<dbReference type="PANTHER" id="PTHR42896:SF2">
    <property type="entry name" value="CBBY-LIKE PROTEIN"/>
    <property type="match status" value="1"/>
</dbReference>
<reference evidence="1" key="1">
    <citation type="journal article" date="2022" name="Arch. Microbiol.">
        <title>Thiomicrorhabdus immobilis sp. nov., a mesophilic sulfur-oxidizing bacterium isolated from sediment of a brackish lake in northern Japan.</title>
        <authorList>
            <person name="Kojima H."/>
            <person name="Mochizuki J."/>
            <person name="Kanda M."/>
            <person name="Watanabe T."/>
            <person name="Fukui M."/>
        </authorList>
    </citation>
    <scope>NUCLEOTIDE SEQUENCE</scope>
    <source>
        <strain evidence="1">Am19</strain>
    </source>
</reference>
<evidence type="ECO:0000313" key="1">
    <source>
        <dbReference type="EMBL" id="BCN93397.1"/>
    </source>
</evidence>
<dbReference type="InterPro" id="IPR023198">
    <property type="entry name" value="PGP-like_dom2"/>
</dbReference>
<dbReference type="SUPFAM" id="SSF56784">
    <property type="entry name" value="HAD-like"/>
    <property type="match status" value="1"/>
</dbReference>
<organism evidence="1 2">
    <name type="scientific">Thiomicrorhabdus immobilis</name>
    <dbReference type="NCBI Taxonomy" id="2791037"/>
    <lineage>
        <taxon>Bacteria</taxon>
        <taxon>Pseudomonadati</taxon>
        <taxon>Pseudomonadota</taxon>
        <taxon>Gammaproteobacteria</taxon>
        <taxon>Thiotrichales</taxon>
        <taxon>Piscirickettsiaceae</taxon>
        <taxon>Thiomicrorhabdus</taxon>
    </lineage>
</organism>